<keyword evidence="2 5" id="KW-0808">Transferase</keyword>
<dbReference type="EC" id="2.7.8.-" evidence="5"/>
<dbReference type="PANTHER" id="PTHR12215">
    <property type="entry name" value="PHOSPHOPANTETHEINE TRANSFERASE"/>
    <property type="match status" value="1"/>
</dbReference>
<dbReference type="InterPro" id="IPR050559">
    <property type="entry name" value="P-Pant_transferase_sf"/>
</dbReference>
<protein>
    <submittedName>
        <fullName evidence="5">4'-phosphopantetheinyl transferase</fullName>
        <ecNumber evidence="5">2.7.8.-</ecNumber>
    </submittedName>
</protein>
<evidence type="ECO:0000259" key="4">
    <source>
        <dbReference type="Pfam" id="PF22624"/>
    </source>
</evidence>
<evidence type="ECO:0000256" key="2">
    <source>
        <dbReference type="ARBA" id="ARBA00022679"/>
    </source>
</evidence>
<dbReference type="InterPro" id="IPR055066">
    <property type="entry name" value="AASDHPPT_N"/>
</dbReference>
<feature type="domain" description="4'-phosphopantetheinyl transferase N-terminal" evidence="4">
    <location>
        <begin position="32"/>
        <end position="123"/>
    </location>
</feature>
<keyword evidence="6" id="KW-1185">Reference proteome</keyword>
<accession>A0ABU0JU93</accession>
<dbReference type="Pfam" id="PF22624">
    <property type="entry name" value="AASDHPPT_N"/>
    <property type="match status" value="1"/>
</dbReference>
<feature type="domain" description="4'-phosphopantetheinyl transferase" evidence="3">
    <location>
        <begin position="130"/>
        <end position="224"/>
    </location>
</feature>
<comment type="caution">
    <text evidence="5">The sequence shown here is derived from an EMBL/GenBank/DDBJ whole genome shotgun (WGS) entry which is preliminary data.</text>
</comment>
<dbReference type="GO" id="GO:0016740">
    <property type="term" value="F:transferase activity"/>
    <property type="evidence" value="ECO:0007669"/>
    <property type="project" value="UniProtKB-KW"/>
</dbReference>
<evidence type="ECO:0000313" key="5">
    <source>
        <dbReference type="EMBL" id="MDQ0480673.1"/>
    </source>
</evidence>
<name>A0ABU0JU93_HATLI</name>
<comment type="similarity">
    <text evidence="1">Belongs to the P-Pant transferase superfamily. Gsp/Sfp/HetI/AcpT family.</text>
</comment>
<sequence length="229" mass="27234">MKKYIVFNYYKEDQLGKIIDLEKKHVHIWIIEWQKISNFLTMYTHCMSTQEQRQLERYSLIEDRMRGKASNILTKYLASRYLKCSVYNVQINRTKYGKPYLVINNKQHLQYNISHSGKYIALAFTYQQTVGIDIEKKRRLSNFNEIAKHFHPSESNAIQQTNDINLFYKVWTAKESYAKALGNGLLMDLKSFEVKNKKIYKNEVKLKSWTLFSSLIDNDYQLSVTVNNQ</sequence>
<dbReference type="Gene3D" id="3.90.470.20">
    <property type="entry name" value="4'-phosphopantetheinyl transferase domain"/>
    <property type="match status" value="2"/>
</dbReference>
<evidence type="ECO:0000259" key="3">
    <source>
        <dbReference type="Pfam" id="PF01648"/>
    </source>
</evidence>
<dbReference type="InterPro" id="IPR008278">
    <property type="entry name" value="4-PPantetheinyl_Trfase_dom"/>
</dbReference>
<dbReference type="RefSeq" id="WP_307356749.1">
    <property type="nucleotide sequence ID" value="NZ_BAAACJ010000038.1"/>
</dbReference>
<dbReference type="InterPro" id="IPR037143">
    <property type="entry name" value="4-PPantetheinyl_Trfase_dom_sf"/>
</dbReference>
<dbReference type="SUPFAM" id="SSF56214">
    <property type="entry name" value="4'-phosphopantetheinyl transferase"/>
    <property type="match status" value="2"/>
</dbReference>
<evidence type="ECO:0000313" key="6">
    <source>
        <dbReference type="Proteomes" id="UP001224418"/>
    </source>
</evidence>
<dbReference type="Proteomes" id="UP001224418">
    <property type="component" value="Unassembled WGS sequence"/>
</dbReference>
<dbReference type="PANTHER" id="PTHR12215:SF10">
    <property type="entry name" value="L-AMINOADIPATE-SEMIALDEHYDE DEHYDROGENASE-PHOSPHOPANTETHEINYL TRANSFERASE"/>
    <property type="match status" value="1"/>
</dbReference>
<reference evidence="5 6" key="1">
    <citation type="submission" date="2023-07" db="EMBL/GenBank/DDBJ databases">
        <title>Genomic Encyclopedia of Type Strains, Phase IV (KMG-IV): sequencing the most valuable type-strain genomes for metagenomic binning, comparative biology and taxonomic classification.</title>
        <authorList>
            <person name="Goeker M."/>
        </authorList>
    </citation>
    <scope>NUCLEOTIDE SEQUENCE [LARGE SCALE GENOMIC DNA]</scope>
    <source>
        <strain evidence="5 6">DSM 1400</strain>
    </source>
</reference>
<gene>
    <name evidence="5" type="ORF">QOZ93_002423</name>
</gene>
<dbReference type="EMBL" id="JAUSWN010000025">
    <property type="protein sequence ID" value="MDQ0480673.1"/>
    <property type="molecule type" value="Genomic_DNA"/>
</dbReference>
<proteinExistence type="inferred from homology"/>
<evidence type="ECO:0000256" key="1">
    <source>
        <dbReference type="ARBA" id="ARBA00010990"/>
    </source>
</evidence>
<dbReference type="Pfam" id="PF01648">
    <property type="entry name" value="ACPS"/>
    <property type="match status" value="1"/>
</dbReference>
<organism evidence="5 6">
    <name type="scientific">Hathewaya limosa</name>
    <name type="common">Clostridium limosum</name>
    <dbReference type="NCBI Taxonomy" id="1536"/>
    <lineage>
        <taxon>Bacteria</taxon>
        <taxon>Bacillati</taxon>
        <taxon>Bacillota</taxon>
        <taxon>Clostridia</taxon>
        <taxon>Eubacteriales</taxon>
        <taxon>Clostridiaceae</taxon>
        <taxon>Hathewaya</taxon>
    </lineage>
</organism>